<dbReference type="PANTHER" id="PTHR35802">
    <property type="entry name" value="PROTEASE SYNTHASE AND SPORULATION PROTEIN PAI 2"/>
    <property type="match status" value="1"/>
</dbReference>
<proteinExistence type="predicted"/>
<gene>
    <name evidence="1" type="ORF">SBA1_820072</name>
</gene>
<sequence length="211" mass="23635">MYIPEHFRVSDHATALAFMRANPFVILISGADDGPFATHVPVAVRETGDQVVIRGHVARANLHWRYLERQPRCLTIFHGPHAYVSVSNYPARENVPTWNYAAVHAYGEARVFSAPQELQKVLHELIGSFESGFAEQWDGLSDAYRDDLLRQIVGFEIAVTKIETKFKLSQNRTPEEQANVIASLGRAEDSAVAGVARLMREQGLGVKKEHE</sequence>
<dbReference type="Proteomes" id="UP000238701">
    <property type="component" value="Unassembled WGS sequence"/>
</dbReference>
<dbReference type="EMBL" id="OMOD01000180">
    <property type="protein sequence ID" value="SPF48270.1"/>
    <property type="molecule type" value="Genomic_DNA"/>
</dbReference>
<organism evidence="1 2">
    <name type="scientific">Candidatus Sulfotelmatobacter kueseliae</name>
    <dbReference type="NCBI Taxonomy" id="2042962"/>
    <lineage>
        <taxon>Bacteria</taxon>
        <taxon>Pseudomonadati</taxon>
        <taxon>Acidobacteriota</taxon>
        <taxon>Terriglobia</taxon>
        <taxon>Terriglobales</taxon>
        <taxon>Candidatus Korobacteraceae</taxon>
        <taxon>Candidatus Sulfotelmatobacter</taxon>
    </lineage>
</organism>
<protein>
    <submittedName>
        <fullName evidence="1">FMN-binding negative transcriptional regulator</fullName>
    </submittedName>
</protein>
<name>A0A2U3L8X7_9BACT</name>
<accession>A0A2U3L8X7</accession>
<dbReference type="Pfam" id="PF04299">
    <property type="entry name" value="FMN_bind_2"/>
    <property type="match status" value="1"/>
</dbReference>
<dbReference type="PANTHER" id="PTHR35802:SF1">
    <property type="entry name" value="PROTEASE SYNTHASE AND SPORULATION PROTEIN PAI 2"/>
    <property type="match status" value="1"/>
</dbReference>
<dbReference type="PIRSF" id="PIRSF010372">
    <property type="entry name" value="PaiB"/>
    <property type="match status" value="1"/>
</dbReference>
<evidence type="ECO:0000313" key="1">
    <source>
        <dbReference type="EMBL" id="SPF48270.1"/>
    </source>
</evidence>
<dbReference type="InterPro" id="IPR007396">
    <property type="entry name" value="TR_PAI2-type"/>
</dbReference>
<dbReference type="InterPro" id="IPR012349">
    <property type="entry name" value="Split_barrel_FMN-bd"/>
</dbReference>
<dbReference type="Gene3D" id="2.30.110.10">
    <property type="entry name" value="Electron Transport, Fmn-binding Protein, Chain A"/>
    <property type="match status" value="1"/>
</dbReference>
<reference evidence="2" key="1">
    <citation type="submission" date="2018-02" db="EMBL/GenBank/DDBJ databases">
        <authorList>
            <person name="Hausmann B."/>
        </authorList>
    </citation>
    <scope>NUCLEOTIDE SEQUENCE [LARGE SCALE GENOMIC DNA]</scope>
    <source>
        <strain evidence="2">Peat soil MAG SbA1</strain>
    </source>
</reference>
<dbReference type="AlphaFoldDB" id="A0A2U3L8X7"/>
<dbReference type="SUPFAM" id="SSF50475">
    <property type="entry name" value="FMN-binding split barrel"/>
    <property type="match status" value="1"/>
</dbReference>
<dbReference type="OrthoDB" id="9794948at2"/>
<evidence type="ECO:0000313" key="2">
    <source>
        <dbReference type="Proteomes" id="UP000238701"/>
    </source>
</evidence>